<dbReference type="AlphaFoldDB" id="A0A1X7UXA6"/>
<sequence length="76" mass="8452">MKLPDGDYKGPVPIVKKVLKKRSSKDCFKFNLQLKKIDLGSSASESTDKKVTQVQDYLRTGNLRINSTCSSDSKVS</sequence>
<name>A0A1X7UXA6_AMPQE</name>
<reference evidence="1" key="1">
    <citation type="submission" date="2017-05" db="UniProtKB">
        <authorList>
            <consortium name="EnsemblMetazoa"/>
        </authorList>
    </citation>
    <scope>IDENTIFICATION</scope>
</reference>
<evidence type="ECO:0000313" key="1">
    <source>
        <dbReference type="EnsemblMetazoa" id="Aqu2.1.32326_001"/>
    </source>
</evidence>
<protein>
    <submittedName>
        <fullName evidence="1">Uncharacterized protein</fullName>
    </submittedName>
</protein>
<organism evidence="1">
    <name type="scientific">Amphimedon queenslandica</name>
    <name type="common">Sponge</name>
    <dbReference type="NCBI Taxonomy" id="400682"/>
    <lineage>
        <taxon>Eukaryota</taxon>
        <taxon>Metazoa</taxon>
        <taxon>Porifera</taxon>
        <taxon>Demospongiae</taxon>
        <taxon>Heteroscleromorpha</taxon>
        <taxon>Haplosclerida</taxon>
        <taxon>Niphatidae</taxon>
        <taxon>Amphimedon</taxon>
    </lineage>
</organism>
<dbReference type="EnsemblMetazoa" id="Aqu2.1.32326_001">
    <property type="protein sequence ID" value="Aqu2.1.32326_001"/>
    <property type="gene ID" value="Aqu2.1.32326"/>
</dbReference>
<accession>A0A1X7UXA6</accession>
<proteinExistence type="predicted"/>
<dbReference type="InParanoid" id="A0A1X7UXA6"/>